<dbReference type="AlphaFoldDB" id="A0A6L2KFP9"/>
<feature type="region of interest" description="Disordered" evidence="1">
    <location>
        <begin position="21"/>
        <end position="40"/>
    </location>
</feature>
<dbReference type="EMBL" id="BKCJ010002286">
    <property type="protein sequence ID" value="GEU47537.1"/>
    <property type="molecule type" value="Genomic_DNA"/>
</dbReference>
<comment type="caution">
    <text evidence="2">The sequence shown here is derived from an EMBL/GenBank/DDBJ whole genome shotgun (WGS) entry which is preliminary data.</text>
</comment>
<gene>
    <name evidence="2" type="ORF">Tci_019515</name>
</gene>
<evidence type="ECO:0000313" key="2">
    <source>
        <dbReference type="EMBL" id="GEU47537.1"/>
    </source>
</evidence>
<sequence length="344" mass="39924">MQRINRFVDFRTELVEESTKKDVAEKVQGSSAKRGGDELEEKRSIRIKKSAELKQCLEIISHDEDDVTIDATPLFSIKLLKNFDREELEVLSRLVKDRFVKTNPVDHMDSFLLHTLKTVFEHHVEYNVWKHQQGLTKVKNWKLYDSCGVHYVTMQNILYYLLVEKMYPLTNHTLRQMFNNVKLQVDSTLVKPNDISLPICTTSGRVSEPPQFYYGFHIEEDKISDSTLSELDRPSNYKEAMASPKAAKRKEAMKSDIQSMYDNQMDVKTTFLKGKLIEDEFMAQLKVLKMQSILKEHASFKWPLMNLNRLLVVGISATMRKSHSLDFLKAKMSLVYMSKSVGVL</sequence>
<accession>A0A6L2KFP9</accession>
<protein>
    <submittedName>
        <fullName evidence="2">Uncharacterized protein</fullName>
    </submittedName>
</protein>
<organism evidence="2">
    <name type="scientific">Tanacetum cinerariifolium</name>
    <name type="common">Dalmatian daisy</name>
    <name type="synonym">Chrysanthemum cinerariifolium</name>
    <dbReference type="NCBI Taxonomy" id="118510"/>
    <lineage>
        <taxon>Eukaryota</taxon>
        <taxon>Viridiplantae</taxon>
        <taxon>Streptophyta</taxon>
        <taxon>Embryophyta</taxon>
        <taxon>Tracheophyta</taxon>
        <taxon>Spermatophyta</taxon>
        <taxon>Magnoliopsida</taxon>
        <taxon>eudicotyledons</taxon>
        <taxon>Gunneridae</taxon>
        <taxon>Pentapetalae</taxon>
        <taxon>asterids</taxon>
        <taxon>campanulids</taxon>
        <taxon>Asterales</taxon>
        <taxon>Asteraceae</taxon>
        <taxon>Asteroideae</taxon>
        <taxon>Anthemideae</taxon>
        <taxon>Anthemidinae</taxon>
        <taxon>Tanacetum</taxon>
    </lineage>
</organism>
<reference evidence="2" key="1">
    <citation type="journal article" date="2019" name="Sci. Rep.">
        <title>Draft genome of Tanacetum cinerariifolium, the natural source of mosquito coil.</title>
        <authorList>
            <person name="Yamashiro T."/>
            <person name="Shiraishi A."/>
            <person name="Satake H."/>
            <person name="Nakayama K."/>
        </authorList>
    </citation>
    <scope>NUCLEOTIDE SEQUENCE</scope>
</reference>
<name>A0A6L2KFP9_TANCI</name>
<proteinExistence type="predicted"/>
<evidence type="ECO:0000256" key="1">
    <source>
        <dbReference type="SAM" id="MobiDB-lite"/>
    </source>
</evidence>